<dbReference type="PANTHER" id="PTHR46796:SF10">
    <property type="entry name" value="TRANSCRIPTIONAL ACTIVATOR FEAR"/>
    <property type="match status" value="1"/>
</dbReference>
<name>A0A2N8SZS9_STUST</name>
<comment type="caution">
    <text evidence="7">The sequence shown here is derived from an EMBL/GenBank/DDBJ whole genome shotgun (WGS) entry which is preliminary data.</text>
</comment>
<dbReference type="GO" id="GO:0005737">
    <property type="term" value="C:cytoplasm"/>
    <property type="evidence" value="ECO:0007669"/>
    <property type="project" value="UniProtKB-SubCell"/>
</dbReference>
<dbReference type="InterPro" id="IPR050204">
    <property type="entry name" value="AraC_XylS_family_regulators"/>
</dbReference>
<organism evidence="7 8">
    <name type="scientific">Stutzerimonas stutzeri</name>
    <name type="common">Pseudomonas stutzeri</name>
    <dbReference type="NCBI Taxonomy" id="316"/>
    <lineage>
        <taxon>Bacteria</taxon>
        <taxon>Pseudomonadati</taxon>
        <taxon>Pseudomonadota</taxon>
        <taxon>Gammaproteobacteria</taxon>
        <taxon>Pseudomonadales</taxon>
        <taxon>Pseudomonadaceae</taxon>
        <taxon>Stutzerimonas</taxon>
    </lineage>
</organism>
<dbReference type="InterPro" id="IPR011051">
    <property type="entry name" value="RmlC_Cupin_sf"/>
</dbReference>
<protein>
    <submittedName>
        <fullName evidence="7">AraC family transcriptional regulator</fullName>
    </submittedName>
</protein>
<dbReference type="Pfam" id="PF12833">
    <property type="entry name" value="HTH_18"/>
    <property type="match status" value="1"/>
</dbReference>
<dbReference type="PRINTS" id="PR00032">
    <property type="entry name" value="HTHARAC"/>
</dbReference>
<keyword evidence="2" id="KW-0805">Transcription regulation</keyword>
<evidence type="ECO:0000256" key="2">
    <source>
        <dbReference type="ARBA" id="ARBA00023015"/>
    </source>
</evidence>
<feature type="domain" description="HTH araC/xylS-type" evidence="6">
    <location>
        <begin position="176"/>
        <end position="274"/>
    </location>
</feature>
<dbReference type="InterPro" id="IPR014710">
    <property type="entry name" value="RmlC-like_jellyroll"/>
</dbReference>
<evidence type="ECO:0000256" key="1">
    <source>
        <dbReference type="ARBA" id="ARBA00004496"/>
    </source>
</evidence>
<dbReference type="GO" id="GO:0009893">
    <property type="term" value="P:positive regulation of metabolic process"/>
    <property type="evidence" value="ECO:0007669"/>
    <property type="project" value="UniProtKB-ARBA"/>
</dbReference>
<evidence type="ECO:0000313" key="7">
    <source>
        <dbReference type="EMBL" id="PNG07997.1"/>
    </source>
</evidence>
<dbReference type="AlphaFoldDB" id="A0A2N8SZS9"/>
<dbReference type="InterPro" id="IPR020449">
    <property type="entry name" value="Tscrpt_reg_AraC-type_HTH"/>
</dbReference>
<evidence type="ECO:0000259" key="6">
    <source>
        <dbReference type="PROSITE" id="PS01124"/>
    </source>
</evidence>
<dbReference type="PROSITE" id="PS00041">
    <property type="entry name" value="HTH_ARAC_FAMILY_1"/>
    <property type="match status" value="1"/>
</dbReference>
<dbReference type="InterPro" id="IPR018060">
    <property type="entry name" value="HTH_AraC"/>
</dbReference>
<evidence type="ECO:0000256" key="3">
    <source>
        <dbReference type="ARBA" id="ARBA00023125"/>
    </source>
</evidence>
<dbReference type="EMBL" id="POUW01000001">
    <property type="protein sequence ID" value="PNG07997.1"/>
    <property type="molecule type" value="Genomic_DNA"/>
</dbReference>
<dbReference type="GO" id="GO:0003700">
    <property type="term" value="F:DNA-binding transcription factor activity"/>
    <property type="evidence" value="ECO:0007669"/>
    <property type="project" value="InterPro"/>
</dbReference>
<proteinExistence type="predicted"/>
<accession>A0A2N8SZS9</accession>
<keyword evidence="3" id="KW-0238">DNA-binding</keyword>
<dbReference type="GO" id="GO:0043565">
    <property type="term" value="F:sequence-specific DNA binding"/>
    <property type="evidence" value="ECO:0007669"/>
    <property type="project" value="InterPro"/>
</dbReference>
<dbReference type="PANTHER" id="PTHR46796">
    <property type="entry name" value="HTH-TYPE TRANSCRIPTIONAL ACTIVATOR RHAS-RELATED"/>
    <property type="match status" value="1"/>
</dbReference>
<keyword evidence="4" id="KW-0804">Transcription</keyword>
<evidence type="ECO:0000256" key="5">
    <source>
        <dbReference type="ARBA" id="ARBA00037345"/>
    </source>
</evidence>
<dbReference type="Proteomes" id="UP000235897">
    <property type="component" value="Unassembled WGS sequence"/>
</dbReference>
<dbReference type="PROSITE" id="PS01124">
    <property type="entry name" value="HTH_ARAC_FAMILY_2"/>
    <property type="match status" value="1"/>
</dbReference>
<dbReference type="SMART" id="SM00342">
    <property type="entry name" value="HTH_ARAC"/>
    <property type="match status" value="1"/>
</dbReference>
<sequence>MNRSGSNPPHTDVVDYSQARRNVIACQSGEHRHDYAQVLFGWRGRMDCEFEHAAGRLTAGKAALVPSSASHLYTGLSEDSELLVLDVAWGDPFIQALEQACSLSFADTLFSSADFICLDAETIPLIEFAVTQLRRAEAQGRGLVTCQLVTMLMTQLSQLFTSGVRLQPLNGRLDLTELNRMIDGRLHLPSTNRELAAQVNLSESHFNSLFQSQYKTTPQQHLMNLRMRRAQFLLLNSAMSLSEIASEVGFADASSFSRAYKCRFNATPGSLRKARLP</sequence>
<dbReference type="OrthoDB" id="110167at2"/>
<comment type="subcellular location">
    <subcellularLocation>
        <location evidence="1">Cytoplasm</location>
    </subcellularLocation>
</comment>
<gene>
    <name evidence="7" type="ORF">CXL00_02820</name>
</gene>
<evidence type="ECO:0000256" key="4">
    <source>
        <dbReference type="ARBA" id="ARBA00023163"/>
    </source>
</evidence>
<dbReference type="Gene3D" id="1.10.10.60">
    <property type="entry name" value="Homeodomain-like"/>
    <property type="match status" value="2"/>
</dbReference>
<dbReference type="SUPFAM" id="SSF46689">
    <property type="entry name" value="Homeodomain-like"/>
    <property type="match status" value="1"/>
</dbReference>
<comment type="function">
    <text evidence="5">Regulatory protein of the TOL plasmid xyl operons. XylS activates the xylXYZLTEGFJQKIH operon required for the degradation of toluene, m-xylene and p-xylene.</text>
</comment>
<evidence type="ECO:0000313" key="8">
    <source>
        <dbReference type="Proteomes" id="UP000235897"/>
    </source>
</evidence>
<dbReference type="InterPro" id="IPR018062">
    <property type="entry name" value="HTH_AraC-typ_CS"/>
</dbReference>
<dbReference type="InterPro" id="IPR009057">
    <property type="entry name" value="Homeodomain-like_sf"/>
</dbReference>
<dbReference type="Gene3D" id="2.60.120.10">
    <property type="entry name" value="Jelly Rolls"/>
    <property type="match status" value="1"/>
</dbReference>
<dbReference type="SUPFAM" id="SSF51182">
    <property type="entry name" value="RmlC-like cupins"/>
    <property type="match status" value="1"/>
</dbReference>
<reference evidence="7 8" key="1">
    <citation type="submission" date="2018-01" db="EMBL/GenBank/DDBJ databases">
        <title>Denitrification phenotypes of diverse strains of Pseudomonas stutzeri.</title>
        <authorList>
            <person name="Milligan D.A."/>
            <person name="Bergaust L."/>
            <person name="Bakken L.R."/>
            <person name="Frostegard A."/>
        </authorList>
    </citation>
    <scope>NUCLEOTIDE SEQUENCE [LARGE SCALE GENOMIC DNA]</scope>
    <source>
        <strain evidence="7 8">28a3</strain>
    </source>
</reference>